<accession>B6YR29</accession>
<name>B6YR29_AZOPC</name>
<dbReference type="Pfam" id="PF12127">
    <property type="entry name" value="FloA"/>
    <property type="match status" value="1"/>
</dbReference>
<reference evidence="8" key="1">
    <citation type="journal article" date="2008" name="Science">
        <title>Genome of an endosymbiont coupling N2 fixation to cellulolysis within RT protist cells in termite gut.</title>
        <authorList>
            <person name="Hongoh Y."/>
            <person name="Sharma V.K."/>
            <person name="Prakash T."/>
            <person name="Noda S."/>
            <person name="Toh H."/>
            <person name="Taylor T.D."/>
            <person name="Kudo T."/>
            <person name="Sakaki Y."/>
            <person name="Toyoda A."/>
            <person name="Hattori M."/>
            <person name="Ohkuma M."/>
        </authorList>
    </citation>
    <scope>NUCLEOTIDE SEQUENCE [LARGE SCALE GENOMIC DNA]</scope>
</reference>
<evidence type="ECO:0000256" key="6">
    <source>
        <dbReference type="SAM" id="Coils"/>
    </source>
</evidence>
<keyword evidence="2 5" id="KW-0812">Transmembrane</keyword>
<evidence type="ECO:0000256" key="4">
    <source>
        <dbReference type="ARBA" id="ARBA00023136"/>
    </source>
</evidence>
<keyword evidence="6" id="KW-0175">Coiled coil</keyword>
<keyword evidence="8" id="KW-1185">Reference proteome</keyword>
<proteinExistence type="inferred from homology"/>
<comment type="function">
    <text evidence="5">Found in functional membrane microdomains (FMM) that may be equivalent to eukaryotic membrane rafts FMMs are highly dynamic and increase in number as cells age. Flotillins are thought to be important factors in membrane fluidity.</text>
</comment>
<comment type="subcellular location">
    <subcellularLocation>
        <location evidence="5">Cell membrane</location>
        <topology evidence="5">Single-pass membrane protein</topology>
    </subcellularLocation>
    <subcellularLocation>
        <location evidence="5">Membrane raft</location>
        <topology evidence="5">Single-pass membrane protein</topology>
    </subcellularLocation>
</comment>
<evidence type="ECO:0000256" key="5">
    <source>
        <dbReference type="HAMAP-Rule" id="MF_01562"/>
    </source>
</evidence>
<dbReference type="RefSeq" id="WP_012573412.1">
    <property type="nucleotide sequence ID" value="NC_011565.1"/>
</dbReference>
<dbReference type="KEGG" id="aps:CFPG_388"/>
<dbReference type="HAMAP" id="MF_01562">
    <property type="entry name" value="FloA"/>
    <property type="match status" value="1"/>
</dbReference>
<keyword evidence="3 5" id="KW-1133">Transmembrane helix</keyword>
<organism evidence="7 8">
    <name type="scientific">Azobacteroides pseudotrichonymphae genomovar. CFP2</name>
    <dbReference type="NCBI Taxonomy" id="511995"/>
    <lineage>
        <taxon>Bacteria</taxon>
        <taxon>Pseudomonadati</taxon>
        <taxon>Bacteroidota</taxon>
        <taxon>Bacteroidia</taxon>
        <taxon>Bacteroidales</taxon>
        <taxon>Candidatus Azobacteroides</taxon>
    </lineage>
</organism>
<evidence type="ECO:0000313" key="7">
    <source>
        <dbReference type="EMBL" id="BAG83651.1"/>
    </source>
</evidence>
<comment type="subunit">
    <text evidence="5">Homooligomerizes.</text>
</comment>
<dbReference type="EMBL" id="AP010656">
    <property type="protein sequence ID" value="BAG83651.1"/>
    <property type="molecule type" value="Genomic_DNA"/>
</dbReference>
<dbReference type="NCBIfam" id="NF010186">
    <property type="entry name" value="PRK13665.1"/>
    <property type="match status" value="1"/>
</dbReference>
<evidence type="ECO:0000313" key="8">
    <source>
        <dbReference type="Proteomes" id="UP000000723"/>
    </source>
</evidence>
<feature type="coiled-coil region" evidence="6">
    <location>
        <begin position="263"/>
        <end position="290"/>
    </location>
</feature>
<keyword evidence="1 5" id="KW-1003">Cell membrane</keyword>
<dbReference type="OrthoDB" id="9808365at2"/>
<keyword evidence="4 5" id="KW-0472">Membrane</keyword>
<evidence type="ECO:0000256" key="3">
    <source>
        <dbReference type="ARBA" id="ARBA00022989"/>
    </source>
</evidence>
<gene>
    <name evidence="5" type="primary">floA</name>
    <name evidence="7" type="ordered locus">CFPG_388</name>
</gene>
<evidence type="ECO:0000256" key="1">
    <source>
        <dbReference type="ARBA" id="ARBA00022475"/>
    </source>
</evidence>
<dbReference type="GO" id="GO:0005886">
    <property type="term" value="C:plasma membrane"/>
    <property type="evidence" value="ECO:0007669"/>
    <property type="project" value="UniProtKB-SubCell"/>
</dbReference>
<dbReference type="HOGENOM" id="CLU_836378_0_0_10"/>
<dbReference type="InterPro" id="IPR022853">
    <property type="entry name" value="FloA"/>
</dbReference>
<sequence>MGITLFLWTILVMAAVTVLSIFFYYVPFVLWITAKASGVDISLLQLFLMRLRKVPAPVIVNAMVEAHKAGLKNITRDQLEAHYLAGGHVERVVHALVSAEKASIALTFQMATAIDLAGRDVFQAVQMSVNPKVIDTPPIAAVAKNGIQLLVKARITVRANIRQLVGGAGEETVIARVGEGIIASIGASETHKEVLETPDAISKVVLRKGLDAGTAFEILSIDMADIDIGKNIGAELQMDQAQADKNIAQAKAEERRAMAVASEQEMKSKAEEARARVIEAEAEVPKAMAEAFRNGNLGIMDYYKVKNIQADTNMRETIAKPQKSAK</sequence>
<dbReference type="GO" id="GO:0045121">
    <property type="term" value="C:membrane raft"/>
    <property type="evidence" value="ECO:0007669"/>
    <property type="project" value="UniProtKB-SubCell"/>
</dbReference>
<comment type="similarity">
    <text evidence="5">Belongs to the flotillin-like FloA family.</text>
</comment>
<evidence type="ECO:0000256" key="2">
    <source>
        <dbReference type="ARBA" id="ARBA00022692"/>
    </source>
</evidence>
<dbReference type="Proteomes" id="UP000000723">
    <property type="component" value="Chromosome"/>
</dbReference>
<dbReference type="AlphaFoldDB" id="B6YR29"/>
<feature type="transmembrane region" description="Helical" evidence="5">
    <location>
        <begin position="6"/>
        <end position="26"/>
    </location>
</feature>
<protein>
    <recommendedName>
        <fullName evidence="5">Flotillin-like protein FloA</fullName>
    </recommendedName>
</protein>
<dbReference type="eggNOG" id="COG4864">
    <property type="taxonomic scope" value="Bacteria"/>
</dbReference>
<comment type="caution">
    <text evidence="5">Lacks conserved residue(s) required for the propagation of feature annotation.</text>
</comment>